<evidence type="ECO:0000313" key="1">
    <source>
        <dbReference type="EMBL" id="KAG5640887.1"/>
    </source>
</evidence>
<evidence type="ECO:0000313" key="2">
    <source>
        <dbReference type="Proteomes" id="UP000775547"/>
    </source>
</evidence>
<dbReference type="AlphaFoldDB" id="A0A9P7G5I7"/>
<accession>A0A9P7G5I7</accession>
<proteinExistence type="predicted"/>
<gene>
    <name evidence="1" type="ORF">DXG03_006746</name>
</gene>
<sequence>MRRPVASLTDGDPHGRSLLVEALAADPHVAHADIETFAQVRLDSWIPQFRSSSSASVSLGNCISAYIKTAREQSKGKPEDEALVMLTVLKLWAALDQLAIAQHPILADYSPESPLSLLEPLLLRSSLSLRGLVNLRGYLGARHERASVGSVFSDEITPVPTSFHHVDAHILLQLPPDSGRRPPHTTTLSAQDTRYPHRRLLTFSRTL</sequence>
<dbReference type="Proteomes" id="UP000775547">
    <property type="component" value="Unassembled WGS sequence"/>
</dbReference>
<dbReference type="EMBL" id="JABCKV010000462">
    <property type="protein sequence ID" value="KAG5640887.1"/>
    <property type="molecule type" value="Genomic_DNA"/>
</dbReference>
<dbReference type="OrthoDB" id="3010555at2759"/>
<protein>
    <submittedName>
        <fullName evidence="1">Uncharacterized protein</fullName>
    </submittedName>
</protein>
<reference evidence="1" key="2">
    <citation type="submission" date="2021-10" db="EMBL/GenBank/DDBJ databases">
        <title>Phylogenomics reveals ancestral predisposition of the termite-cultivated fungus Termitomyces towards a domesticated lifestyle.</title>
        <authorList>
            <person name="Auxier B."/>
            <person name="Grum-Grzhimaylo A."/>
            <person name="Cardenas M.E."/>
            <person name="Lodge J.D."/>
            <person name="Laessoe T."/>
            <person name="Pedersen O."/>
            <person name="Smith M.E."/>
            <person name="Kuyper T.W."/>
            <person name="Franco-Molano E.A."/>
            <person name="Baroni T.J."/>
            <person name="Aanen D.K."/>
        </authorList>
    </citation>
    <scope>NUCLEOTIDE SEQUENCE</scope>
    <source>
        <strain evidence="1">AP01</strain>
        <tissue evidence="1">Mycelium</tissue>
    </source>
</reference>
<organism evidence="1 2">
    <name type="scientific">Asterophora parasitica</name>
    <dbReference type="NCBI Taxonomy" id="117018"/>
    <lineage>
        <taxon>Eukaryota</taxon>
        <taxon>Fungi</taxon>
        <taxon>Dikarya</taxon>
        <taxon>Basidiomycota</taxon>
        <taxon>Agaricomycotina</taxon>
        <taxon>Agaricomycetes</taxon>
        <taxon>Agaricomycetidae</taxon>
        <taxon>Agaricales</taxon>
        <taxon>Tricholomatineae</taxon>
        <taxon>Lyophyllaceae</taxon>
        <taxon>Asterophora</taxon>
    </lineage>
</organism>
<name>A0A9P7G5I7_9AGAR</name>
<comment type="caution">
    <text evidence="1">The sequence shown here is derived from an EMBL/GenBank/DDBJ whole genome shotgun (WGS) entry which is preliminary data.</text>
</comment>
<reference evidence="1" key="1">
    <citation type="submission" date="2020-07" db="EMBL/GenBank/DDBJ databases">
        <authorList>
            <person name="Nieuwenhuis M."/>
            <person name="Van De Peppel L.J.J."/>
        </authorList>
    </citation>
    <scope>NUCLEOTIDE SEQUENCE</scope>
    <source>
        <strain evidence="1">AP01</strain>
        <tissue evidence="1">Mycelium</tissue>
    </source>
</reference>
<keyword evidence="2" id="KW-1185">Reference proteome</keyword>